<organism evidence="8 9">
    <name type="scientific">Coprinopsis cinerea (strain Okayama-7 / 130 / ATCC MYA-4618 / FGSC 9003)</name>
    <name type="common">Inky cap fungus</name>
    <name type="synonym">Hormographiella aspergillata</name>
    <dbReference type="NCBI Taxonomy" id="240176"/>
    <lineage>
        <taxon>Eukaryota</taxon>
        <taxon>Fungi</taxon>
        <taxon>Dikarya</taxon>
        <taxon>Basidiomycota</taxon>
        <taxon>Agaricomycotina</taxon>
        <taxon>Agaricomycetes</taxon>
        <taxon>Agaricomycetidae</taxon>
        <taxon>Agaricales</taxon>
        <taxon>Agaricineae</taxon>
        <taxon>Psathyrellaceae</taxon>
        <taxon>Coprinopsis</taxon>
    </lineage>
</organism>
<proteinExistence type="inferred from homology"/>
<dbReference type="GO" id="GO:0004185">
    <property type="term" value="F:serine-type carboxypeptidase activity"/>
    <property type="evidence" value="ECO:0007669"/>
    <property type="project" value="UniProtKB-UniRule"/>
</dbReference>
<dbReference type="eggNOG" id="KOG1282">
    <property type="taxonomic scope" value="Eukaryota"/>
</dbReference>
<sequence length="583" mass="64677">MAARRLLGLALLCISVVVAQEEEEAGPLPSSWPHDYPGKPSGDYSPAWQNYFRVQNPVPGVPFPLSRSYAGNLPNGPIRIQSDGSLVKNRHSWDKLSDMFWIDQPVGVGYSTADADGYVPDQDQIGRDFIGFLGNLVKVFPALKTRPLVLAGESYAGMYIPYILKTYFATPNPPVQVSKILIGDGTITSGQVSNLLPTLSVVETFPQLIGYDPEVYLYLKEQHELCGYNIELHYPETGVLPDIPLIQPRDREIPYYASMTHHHKTFFTALKRRHLEESSRLQKRDREIRREAWKRDLSERVNGTIDPWYGCFTWDFVFDYALNYTYPWNEIEDMDVYDVPNALSPPPETDASPFLNDPAVRAALHAPASKDWALHFPFPFGSLGRIDPSPFPINFMTELATNATAQDIRIVLVSGNNDFLLPHLGTELAIQNTTFGGIQGFTRKPATPWTDDEGKFAGIVHQERGWTYALFYGAGHLIPANAPKAAYKFFREFVLGSNSLGKVIQTPGGGSGVIGGSDPALEGKNLPAGPEIYMGEGATQSTHVWPEATRAAWQSFILTETATTPAAAPTSTSSSRVRPTRRR</sequence>
<keyword evidence="6" id="KW-0732">Signal</keyword>
<dbReference type="SUPFAM" id="SSF53474">
    <property type="entry name" value="alpha/beta-Hydrolases"/>
    <property type="match status" value="1"/>
</dbReference>
<dbReference type="InterPro" id="IPR001563">
    <property type="entry name" value="Peptidase_S10"/>
</dbReference>
<keyword evidence="2 6" id="KW-0121">Carboxypeptidase</keyword>
<dbReference type="AlphaFoldDB" id="A8N941"/>
<comment type="caution">
    <text evidence="8">The sequence shown here is derived from an EMBL/GenBank/DDBJ whole genome shotgun (WGS) entry which is preliminary data.</text>
</comment>
<dbReference type="ESTHER" id="copc7-a8n941">
    <property type="family name" value="Carboxypeptidase_S10"/>
</dbReference>
<dbReference type="Proteomes" id="UP000001861">
    <property type="component" value="Unassembled WGS sequence"/>
</dbReference>
<keyword evidence="3 6" id="KW-0645">Protease</keyword>
<feature type="compositionally biased region" description="Low complexity" evidence="7">
    <location>
        <begin position="562"/>
        <end position="577"/>
    </location>
</feature>
<name>A8N941_COPC7</name>
<evidence type="ECO:0000256" key="1">
    <source>
        <dbReference type="ARBA" id="ARBA00009431"/>
    </source>
</evidence>
<dbReference type="OrthoDB" id="443318at2759"/>
<keyword evidence="5" id="KW-0325">Glycoprotein</keyword>
<dbReference type="EMBL" id="AACS02000007">
    <property type="protein sequence ID" value="EAU90532.2"/>
    <property type="molecule type" value="Genomic_DNA"/>
</dbReference>
<accession>A8N941</accession>
<dbReference type="InterPro" id="IPR018202">
    <property type="entry name" value="Ser_caboxypep_ser_AS"/>
</dbReference>
<dbReference type="GO" id="GO:0006508">
    <property type="term" value="P:proteolysis"/>
    <property type="evidence" value="ECO:0007669"/>
    <property type="project" value="UniProtKB-KW"/>
</dbReference>
<dbReference type="KEGG" id="cci:CC1G_00916"/>
<dbReference type="PANTHER" id="PTHR11802">
    <property type="entry name" value="SERINE PROTEASE FAMILY S10 SERINE CARBOXYPEPTIDASE"/>
    <property type="match status" value="1"/>
</dbReference>
<dbReference type="PANTHER" id="PTHR11802:SF479">
    <property type="entry name" value="CARBOXYPEPTIDASE"/>
    <property type="match status" value="1"/>
</dbReference>
<dbReference type="InParanoid" id="A8N941"/>
<protein>
    <recommendedName>
        <fullName evidence="6">Carboxypeptidase</fullName>
        <ecNumber evidence="6">3.4.16.-</ecNumber>
    </recommendedName>
</protein>
<feature type="region of interest" description="Disordered" evidence="7">
    <location>
        <begin position="562"/>
        <end position="583"/>
    </location>
</feature>
<feature type="signal peptide" evidence="6">
    <location>
        <begin position="1"/>
        <end position="19"/>
    </location>
</feature>
<evidence type="ECO:0000256" key="4">
    <source>
        <dbReference type="ARBA" id="ARBA00022801"/>
    </source>
</evidence>
<dbReference type="GeneID" id="6007841"/>
<keyword evidence="9" id="KW-1185">Reference proteome</keyword>
<evidence type="ECO:0000256" key="6">
    <source>
        <dbReference type="RuleBase" id="RU361156"/>
    </source>
</evidence>
<dbReference type="HOGENOM" id="CLU_440163_0_0_1"/>
<evidence type="ECO:0000256" key="2">
    <source>
        <dbReference type="ARBA" id="ARBA00022645"/>
    </source>
</evidence>
<dbReference type="PRINTS" id="PR00724">
    <property type="entry name" value="CRBOXYPTASEC"/>
</dbReference>
<reference evidence="8 9" key="1">
    <citation type="journal article" date="2010" name="Proc. Natl. Acad. Sci. U.S.A.">
        <title>Insights into evolution of multicellular fungi from the assembled chromosomes of the mushroom Coprinopsis cinerea (Coprinus cinereus).</title>
        <authorList>
            <person name="Stajich J.E."/>
            <person name="Wilke S.K."/>
            <person name="Ahren D."/>
            <person name="Au C.H."/>
            <person name="Birren B.W."/>
            <person name="Borodovsky M."/>
            <person name="Burns C."/>
            <person name="Canback B."/>
            <person name="Casselton L.A."/>
            <person name="Cheng C.K."/>
            <person name="Deng J."/>
            <person name="Dietrich F.S."/>
            <person name="Fargo D.C."/>
            <person name="Farman M.L."/>
            <person name="Gathman A.C."/>
            <person name="Goldberg J."/>
            <person name="Guigo R."/>
            <person name="Hoegger P.J."/>
            <person name="Hooker J.B."/>
            <person name="Huggins A."/>
            <person name="James T.Y."/>
            <person name="Kamada T."/>
            <person name="Kilaru S."/>
            <person name="Kodira C."/>
            <person name="Kues U."/>
            <person name="Kupfer D."/>
            <person name="Kwan H.S."/>
            <person name="Lomsadze A."/>
            <person name="Li W."/>
            <person name="Lilly W.W."/>
            <person name="Ma L.J."/>
            <person name="Mackey A.J."/>
            <person name="Manning G."/>
            <person name="Martin F."/>
            <person name="Muraguchi H."/>
            <person name="Natvig D.O."/>
            <person name="Palmerini H."/>
            <person name="Ramesh M.A."/>
            <person name="Rehmeyer C.J."/>
            <person name="Roe B.A."/>
            <person name="Shenoy N."/>
            <person name="Stanke M."/>
            <person name="Ter-Hovhannisyan V."/>
            <person name="Tunlid A."/>
            <person name="Velagapudi R."/>
            <person name="Vision T.J."/>
            <person name="Zeng Q."/>
            <person name="Zolan M.E."/>
            <person name="Pukkila P.J."/>
        </authorList>
    </citation>
    <scope>NUCLEOTIDE SEQUENCE [LARGE SCALE GENOMIC DNA]</scope>
    <source>
        <strain evidence="9">Okayama-7 / 130 / ATCC MYA-4618 / FGSC 9003</strain>
    </source>
</reference>
<dbReference type="RefSeq" id="XP_001831369.2">
    <property type="nucleotide sequence ID" value="XM_001831317.2"/>
</dbReference>
<comment type="similarity">
    <text evidence="1 6">Belongs to the peptidase S10 family.</text>
</comment>
<evidence type="ECO:0000313" key="9">
    <source>
        <dbReference type="Proteomes" id="UP000001861"/>
    </source>
</evidence>
<evidence type="ECO:0000256" key="3">
    <source>
        <dbReference type="ARBA" id="ARBA00022670"/>
    </source>
</evidence>
<dbReference type="InterPro" id="IPR029058">
    <property type="entry name" value="AB_hydrolase_fold"/>
</dbReference>
<feature type="chain" id="PRO_5006521988" description="Carboxypeptidase" evidence="6">
    <location>
        <begin position="20"/>
        <end position="583"/>
    </location>
</feature>
<dbReference type="Pfam" id="PF00450">
    <property type="entry name" value="Peptidase_S10"/>
    <property type="match status" value="1"/>
</dbReference>
<dbReference type="EC" id="3.4.16.-" evidence="6"/>
<dbReference type="OMA" id="YAVNFSF"/>
<dbReference type="Gene3D" id="3.40.50.1820">
    <property type="entry name" value="alpha/beta hydrolase"/>
    <property type="match status" value="1"/>
</dbReference>
<evidence type="ECO:0000256" key="5">
    <source>
        <dbReference type="ARBA" id="ARBA00023180"/>
    </source>
</evidence>
<keyword evidence="4 6" id="KW-0378">Hydrolase</keyword>
<evidence type="ECO:0000313" key="8">
    <source>
        <dbReference type="EMBL" id="EAU90532.2"/>
    </source>
</evidence>
<dbReference type="VEuPathDB" id="FungiDB:CC1G_00916"/>
<dbReference type="PROSITE" id="PS00131">
    <property type="entry name" value="CARBOXYPEPT_SER_SER"/>
    <property type="match status" value="1"/>
</dbReference>
<evidence type="ECO:0000256" key="7">
    <source>
        <dbReference type="SAM" id="MobiDB-lite"/>
    </source>
</evidence>
<gene>
    <name evidence="8" type="ORF">CC1G_00916</name>
</gene>